<proteinExistence type="predicted"/>
<sequence>MSQTIINPETLLRLPKVLQRFPVSRSDWYSGVRAGKYPAPVKLGERSVAWRASDIEALIDSLPLAR</sequence>
<comment type="caution">
    <text evidence="1">The sequence shown here is derived from an EMBL/GenBank/DDBJ whole genome shotgun (WGS) entry which is preliminary data.</text>
</comment>
<gene>
    <name evidence="1" type="ORF">ACFOPI_21045</name>
</gene>
<organism evidence="1 2">
    <name type="scientific">Hydrogenophaga luteola</name>
    <dbReference type="NCBI Taxonomy" id="1591122"/>
    <lineage>
        <taxon>Bacteria</taxon>
        <taxon>Pseudomonadati</taxon>
        <taxon>Pseudomonadota</taxon>
        <taxon>Betaproteobacteria</taxon>
        <taxon>Burkholderiales</taxon>
        <taxon>Comamonadaceae</taxon>
        <taxon>Hydrogenophaga</taxon>
    </lineage>
</organism>
<keyword evidence="2" id="KW-1185">Reference proteome</keyword>
<protein>
    <submittedName>
        <fullName evidence="1">Helix-turn-helix transcriptional regulator</fullName>
    </submittedName>
</protein>
<accession>A0ABV7W8H4</accession>
<name>A0ABV7W8H4_9BURK</name>
<dbReference type="Gene3D" id="1.10.238.160">
    <property type="match status" value="1"/>
</dbReference>
<dbReference type="Proteomes" id="UP001595729">
    <property type="component" value="Unassembled WGS sequence"/>
</dbReference>
<evidence type="ECO:0000313" key="1">
    <source>
        <dbReference type="EMBL" id="MFC3686090.1"/>
    </source>
</evidence>
<dbReference type="InterPro" id="IPR010260">
    <property type="entry name" value="AlpA"/>
</dbReference>
<evidence type="ECO:0000313" key="2">
    <source>
        <dbReference type="Proteomes" id="UP001595729"/>
    </source>
</evidence>
<dbReference type="Pfam" id="PF05930">
    <property type="entry name" value="Phage_AlpA"/>
    <property type="match status" value="1"/>
</dbReference>
<dbReference type="RefSeq" id="WP_079365804.1">
    <property type="nucleotide sequence ID" value="NZ_JBHRXX010000009.1"/>
</dbReference>
<reference evidence="2" key="1">
    <citation type="journal article" date="2019" name="Int. J. Syst. Evol. Microbiol.">
        <title>The Global Catalogue of Microorganisms (GCM) 10K type strain sequencing project: providing services to taxonomists for standard genome sequencing and annotation.</title>
        <authorList>
            <consortium name="The Broad Institute Genomics Platform"/>
            <consortium name="The Broad Institute Genome Sequencing Center for Infectious Disease"/>
            <person name="Wu L."/>
            <person name="Ma J."/>
        </authorList>
    </citation>
    <scope>NUCLEOTIDE SEQUENCE [LARGE SCALE GENOMIC DNA]</scope>
    <source>
        <strain evidence="2">KCTC 42501</strain>
    </source>
</reference>
<dbReference type="EMBL" id="JBHRXX010000009">
    <property type="protein sequence ID" value="MFC3686090.1"/>
    <property type="molecule type" value="Genomic_DNA"/>
</dbReference>